<dbReference type="RefSeq" id="WP_111446989.1">
    <property type="nucleotide sequence ID" value="NZ_QKZK01000042.1"/>
</dbReference>
<dbReference type="Pfam" id="PF13377">
    <property type="entry name" value="Peripla_BP_3"/>
    <property type="match status" value="1"/>
</dbReference>
<keyword evidence="1" id="KW-0805">Transcription regulation</keyword>
<reference evidence="5 6" key="1">
    <citation type="submission" date="2018-06" db="EMBL/GenBank/DDBJ databases">
        <title>Genomic Encyclopedia of Archaeal and Bacterial Type Strains, Phase II (KMG-II): from individual species to whole genera.</title>
        <authorList>
            <person name="Goeker M."/>
        </authorList>
    </citation>
    <scope>NUCLEOTIDE SEQUENCE [LARGE SCALE GENOMIC DNA]</scope>
    <source>
        <strain evidence="5 6">DSM 6779</strain>
    </source>
</reference>
<protein>
    <submittedName>
        <fullName evidence="5">LacI family transcriptional regulator</fullName>
    </submittedName>
</protein>
<dbReference type="PANTHER" id="PTHR30146">
    <property type="entry name" value="LACI-RELATED TRANSCRIPTIONAL REPRESSOR"/>
    <property type="match status" value="1"/>
</dbReference>
<dbReference type="Gene3D" id="1.10.260.40">
    <property type="entry name" value="lambda repressor-like DNA-binding domains"/>
    <property type="match status" value="1"/>
</dbReference>
<evidence type="ECO:0000259" key="4">
    <source>
        <dbReference type="PROSITE" id="PS50932"/>
    </source>
</evidence>
<dbReference type="Gene3D" id="3.40.50.2300">
    <property type="match status" value="2"/>
</dbReference>
<dbReference type="Proteomes" id="UP000249239">
    <property type="component" value="Unassembled WGS sequence"/>
</dbReference>
<dbReference type="GO" id="GO:0003700">
    <property type="term" value="F:DNA-binding transcription factor activity"/>
    <property type="evidence" value="ECO:0007669"/>
    <property type="project" value="TreeGrafter"/>
</dbReference>
<evidence type="ECO:0000256" key="3">
    <source>
        <dbReference type="ARBA" id="ARBA00023163"/>
    </source>
</evidence>
<evidence type="ECO:0000313" key="6">
    <source>
        <dbReference type="Proteomes" id="UP000249239"/>
    </source>
</evidence>
<dbReference type="EMBL" id="QKZK01000042">
    <property type="protein sequence ID" value="PZX11241.1"/>
    <property type="molecule type" value="Genomic_DNA"/>
</dbReference>
<dbReference type="PANTHER" id="PTHR30146:SF109">
    <property type="entry name" value="HTH-TYPE TRANSCRIPTIONAL REGULATOR GALS"/>
    <property type="match status" value="1"/>
</dbReference>
<keyword evidence="3" id="KW-0804">Transcription</keyword>
<evidence type="ECO:0000256" key="2">
    <source>
        <dbReference type="ARBA" id="ARBA00023125"/>
    </source>
</evidence>
<dbReference type="CDD" id="cd06267">
    <property type="entry name" value="PBP1_LacI_sugar_binding-like"/>
    <property type="match status" value="1"/>
</dbReference>
<dbReference type="CDD" id="cd01392">
    <property type="entry name" value="HTH_LacI"/>
    <property type="match status" value="1"/>
</dbReference>
<evidence type="ECO:0000256" key="1">
    <source>
        <dbReference type="ARBA" id="ARBA00023015"/>
    </source>
</evidence>
<sequence length="347" mass="38561">MGKKAVSLKDFSEALGISVSTVSRALKNHPDISLEVKKKVHEMAKTLNYQVSASGVGFRNASTKTIGVIVPNMERYFYASVISGIEAFARKKGYFIVIANSQESYQREIECVENMVRLNVDGLIMCLTEETLDYSHFDKVRPKELPLVFFDRVCRTNEFSSVIADNAEAAKAITCHLADSGSQRIAHIAGPRQLNITRERVAGYLMALNDKGLEFDKDLLIHTGMKPENVIEAVNRLLKLSKRPDAIFCVNDTAAYVTMKVLRDNGLRIPQDIAVTGFNDEFHSSVVAPALTTVAHPAYEMGQETARLIISQIESLQPPTPRQIVMKTTLVVRDSSIKQQPVVAEHH</sequence>
<dbReference type="SUPFAM" id="SSF47413">
    <property type="entry name" value="lambda repressor-like DNA-binding domains"/>
    <property type="match status" value="1"/>
</dbReference>
<dbReference type="InterPro" id="IPR028082">
    <property type="entry name" value="Peripla_BP_I"/>
</dbReference>
<keyword evidence="2" id="KW-0238">DNA-binding</keyword>
<organism evidence="5 6">
    <name type="scientific">Breznakibacter xylanolyticus</name>
    <dbReference type="NCBI Taxonomy" id="990"/>
    <lineage>
        <taxon>Bacteria</taxon>
        <taxon>Pseudomonadati</taxon>
        <taxon>Bacteroidota</taxon>
        <taxon>Bacteroidia</taxon>
        <taxon>Marinilabiliales</taxon>
        <taxon>Marinilabiliaceae</taxon>
        <taxon>Breznakibacter</taxon>
    </lineage>
</organism>
<comment type="caution">
    <text evidence="5">The sequence shown here is derived from an EMBL/GenBank/DDBJ whole genome shotgun (WGS) entry which is preliminary data.</text>
</comment>
<gene>
    <name evidence="5" type="ORF">LX69_03196</name>
</gene>
<dbReference type="PROSITE" id="PS50932">
    <property type="entry name" value="HTH_LACI_2"/>
    <property type="match status" value="1"/>
</dbReference>
<dbReference type="InterPro" id="IPR010982">
    <property type="entry name" value="Lambda_DNA-bd_dom_sf"/>
</dbReference>
<name>A0A2W7MUJ2_9BACT</name>
<proteinExistence type="predicted"/>
<dbReference type="SMART" id="SM00354">
    <property type="entry name" value="HTH_LACI"/>
    <property type="match status" value="1"/>
</dbReference>
<keyword evidence="6" id="KW-1185">Reference proteome</keyword>
<dbReference type="SUPFAM" id="SSF53822">
    <property type="entry name" value="Periplasmic binding protein-like I"/>
    <property type="match status" value="1"/>
</dbReference>
<dbReference type="InterPro" id="IPR046335">
    <property type="entry name" value="LacI/GalR-like_sensor"/>
</dbReference>
<dbReference type="InterPro" id="IPR000843">
    <property type="entry name" value="HTH_LacI"/>
</dbReference>
<dbReference type="OrthoDB" id="833520at2"/>
<feature type="domain" description="HTH lacI-type" evidence="4">
    <location>
        <begin position="6"/>
        <end position="60"/>
    </location>
</feature>
<dbReference type="AlphaFoldDB" id="A0A2W7MUJ2"/>
<evidence type="ECO:0000313" key="5">
    <source>
        <dbReference type="EMBL" id="PZX11241.1"/>
    </source>
</evidence>
<accession>A0A2W7MUJ2</accession>
<dbReference type="GO" id="GO:0000976">
    <property type="term" value="F:transcription cis-regulatory region binding"/>
    <property type="evidence" value="ECO:0007669"/>
    <property type="project" value="TreeGrafter"/>
</dbReference>
<dbReference type="Pfam" id="PF00356">
    <property type="entry name" value="LacI"/>
    <property type="match status" value="1"/>
</dbReference>